<reference evidence="2" key="2">
    <citation type="journal article" date="2015" name="ISME J.">
        <title>A new class of marine Euryarchaeota group II from the Mediterranean deep chlorophyll maximum.</title>
        <authorList>
            <person name="Martin-Cuadrado A.B."/>
            <person name="Garcia-Heredia I."/>
            <person name="Molto A.G."/>
            <person name="Lopez-Ubeda R."/>
            <person name="Kimes N."/>
            <person name="Lopez-Garcia P."/>
            <person name="Moreira D."/>
            <person name="Rodriguez-Valera F."/>
        </authorList>
    </citation>
    <scope>NUCLEOTIDE SEQUENCE</scope>
</reference>
<feature type="transmembrane region" description="Helical" evidence="1">
    <location>
        <begin position="16"/>
        <end position="32"/>
    </location>
</feature>
<dbReference type="AlphaFoldDB" id="A0A1B1T9P4"/>
<name>A0A1B1T9P4_9ARCH</name>
<keyword evidence="1" id="KW-1133">Transmembrane helix</keyword>
<feature type="transmembrane region" description="Helical" evidence="1">
    <location>
        <begin position="135"/>
        <end position="154"/>
    </location>
</feature>
<evidence type="ECO:0000313" key="2">
    <source>
        <dbReference type="EMBL" id="ANV79000.1"/>
    </source>
</evidence>
<feature type="transmembrane region" description="Helical" evidence="1">
    <location>
        <begin position="44"/>
        <end position="60"/>
    </location>
</feature>
<keyword evidence="1" id="KW-0812">Transmembrane</keyword>
<reference evidence="2" key="1">
    <citation type="submission" date="2014-11" db="EMBL/GenBank/DDBJ databases">
        <authorList>
            <person name="Zhu J."/>
            <person name="Qi W."/>
            <person name="Song R."/>
        </authorList>
    </citation>
    <scope>NUCLEOTIDE SEQUENCE</scope>
</reference>
<organism evidence="2">
    <name type="scientific">uncultured Poseidoniia archaeon</name>
    <dbReference type="NCBI Taxonomy" id="1697135"/>
    <lineage>
        <taxon>Archaea</taxon>
        <taxon>Methanobacteriati</taxon>
        <taxon>Thermoplasmatota</taxon>
        <taxon>Candidatus Poseidoniia</taxon>
        <taxon>environmental samples</taxon>
    </lineage>
</organism>
<sequence length="217" mass="23878">MLFDAHAATLSPNEQFVLDLAIVTVAMASLVFTDSKFKSKNPGLIFTILVVLAISGRLLLNPIPNVQPVTFLVIMVGIYFGISYSIAFATVVTLSSNVMLEHGIWSNYQIIGWASIGILAALLRSQFIQNEKINITNLAIFAAFSGFLFDWIVSLSILHNVDTSFFLIYLLNGFFFDLLHAGGNVVFVAWFANPLSELMNRHTNLTNSEAVPELASN</sequence>
<accession>A0A1B1T9P4</accession>
<proteinExistence type="predicted"/>
<dbReference type="EMBL" id="KP211809">
    <property type="protein sequence ID" value="ANV79000.1"/>
    <property type="molecule type" value="Genomic_DNA"/>
</dbReference>
<evidence type="ECO:0008006" key="3">
    <source>
        <dbReference type="Google" id="ProtNLM"/>
    </source>
</evidence>
<feature type="transmembrane region" description="Helical" evidence="1">
    <location>
        <begin position="72"/>
        <end position="92"/>
    </location>
</feature>
<feature type="transmembrane region" description="Helical" evidence="1">
    <location>
        <begin position="166"/>
        <end position="192"/>
    </location>
</feature>
<keyword evidence="1" id="KW-0472">Membrane</keyword>
<feature type="transmembrane region" description="Helical" evidence="1">
    <location>
        <begin position="104"/>
        <end position="123"/>
    </location>
</feature>
<protein>
    <recommendedName>
        <fullName evidence="3">ECF transporter S component</fullName>
    </recommendedName>
</protein>
<evidence type="ECO:0000256" key="1">
    <source>
        <dbReference type="SAM" id="Phobius"/>
    </source>
</evidence>